<feature type="non-terminal residue" evidence="1">
    <location>
        <position position="1"/>
    </location>
</feature>
<evidence type="ECO:0000313" key="1">
    <source>
        <dbReference type="EMBL" id="RDX79395.1"/>
    </source>
</evidence>
<sequence>MKKKKKSKIWREMWILKVCNRESCQFVRMLTKSKDPVSNHLSMLIPLPLMHLVLAFHATCLHRKLGNDWTLIISKPLGGHSTYTKVKFWTVSSVECGTA</sequence>
<dbReference type="Proteomes" id="UP000257109">
    <property type="component" value="Unassembled WGS sequence"/>
</dbReference>
<accession>A0A371FM24</accession>
<dbReference type="AlphaFoldDB" id="A0A371FM24"/>
<gene>
    <name evidence="1" type="ORF">CR513_40190</name>
</gene>
<evidence type="ECO:0000313" key="2">
    <source>
        <dbReference type="Proteomes" id="UP000257109"/>
    </source>
</evidence>
<keyword evidence="2" id="KW-1185">Reference proteome</keyword>
<name>A0A371FM24_MUCPR</name>
<proteinExistence type="predicted"/>
<dbReference type="EMBL" id="QJKJ01008551">
    <property type="protein sequence ID" value="RDX79395.1"/>
    <property type="molecule type" value="Genomic_DNA"/>
</dbReference>
<protein>
    <submittedName>
        <fullName evidence="1">Uncharacterized protein</fullName>
    </submittedName>
</protein>
<reference evidence="1" key="1">
    <citation type="submission" date="2018-05" db="EMBL/GenBank/DDBJ databases">
        <title>Draft genome of Mucuna pruriens seed.</title>
        <authorList>
            <person name="Nnadi N.E."/>
            <person name="Vos R."/>
            <person name="Hasami M.H."/>
            <person name="Devisetty U.K."/>
            <person name="Aguiy J.C."/>
        </authorList>
    </citation>
    <scope>NUCLEOTIDE SEQUENCE [LARGE SCALE GENOMIC DNA]</scope>
    <source>
        <strain evidence="1">JCA_2017</strain>
    </source>
</reference>
<comment type="caution">
    <text evidence="1">The sequence shown here is derived from an EMBL/GenBank/DDBJ whole genome shotgun (WGS) entry which is preliminary data.</text>
</comment>
<organism evidence="1 2">
    <name type="scientific">Mucuna pruriens</name>
    <name type="common">Velvet bean</name>
    <name type="synonym">Dolichos pruriens</name>
    <dbReference type="NCBI Taxonomy" id="157652"/>
    <lineage>
        <taxon>Eukaryota</taxon>
        <taxon>Viridiplantae</taxon>
        <taxon>Streptophyta</taxon>
        <taxon>Embryophyta</taxon>
        <taxon>Tracheophyta</taxon>
        <taxon>Spermatophyta</taxon>
        <taxon>Magnoliopsida</taxon>
        <taxon>eudicotyledons</taxon>
        <taxon>Gunneridae</taxon>
        <taxon>Pentapetalae</taxon>
        <taxon>rosids</taxon>
        <taxon>fabids</taxon>
        <taxon>Fabales</taxon>
        <taxon>Fabaceae</taxon>
        <taxon>Papilionoideae</taxon>
        <taxon>50 kb inversion clade</taxon>
        <taxon>NPAAA clade</taxon>
        <taxon>indigoferoid/millettioid clade</taxon>
        <taxon>Phaseoleae</taxon>
        <taxon>Mucuna</taxon>
    </lineage>
</organism>